<comment type="caution">
    <text evidence="1">The sequence shown here is derived from an EMBL/GenBank/DDBJ whole genome shotgun (WGS) entry which is preliminary data.</text>
</comment>
<dbReference type="AlphaFoldDB" id="A0A9P6BCX3"/>
<reference evidence="1" key="1">
    <citation type="journal article" date="2020" name="Nat. Commun.">
        <title>Large-scale genome sequencing of mycorrhizal fungi provides insights into the early evolution of symbiotic traits.</title>
        <authorList>
            <person name="Miyauchi S."/>
            <person name="Kiss E."/>
            <person name="Kuo A."/>
            <person name="Drula E."/>
            <person name="Kohler A."/>
            <person name="Sanchez-Garcia M."/>
            <person name="Morin E."/>
            <person name="Andreopoulos B."/>
            <person name="Barry K.W."/>
            <person name="Bonito G."/>
            <person name="Buee M."/>
            <person name="Carver A."/>
            <person name="Chen C."/>
            <person name="Cichocki N."/>
            <person name="Clum A."/>
            <person name="Culley D."/>
            <person name="Crous P.W."/>
            <person name="Fauchery L."/>
            <person name="Girlanda M."/>
            <person name="Hayes R.D."/>
            <person name="Keri Z."/>
            <person name="LaButti K."/>
            <person name="Lipzen A."/>
            <person name="Lombard V."/>
            <person name="Magnuson J."/>
            <person name="Maillard F."/>
            <person name="Murat C."/>
            <person name="Nolan M."/>
            <person name="Ohm R.A."/>
            <person name="Pangilinan J."/>
            <person name="Pereira M.F."/>
            <person name="Perotto S."/>
            <person name="Peter M."/>
            <person name="Pfister S."/>
            <person name="Riley R."/>
            <person name="Sitrit Y."/>
            <person name="Stielow J.B."/>
            <person name="Szollosi G."/>
            <person name="Zifcakova L."/>
            <person name="Stursova M."/>
            <person name="Spatafora J.W."/>
            <person name="Tedersoo L."/>
            <person name="Vaario L.M."/>
            <person name="Yamada A."/>
            <person name="Yan M."/>
            <person name="Wang P."/>
            <person name="Xu J."/>
            <person name="Bruns T."/>
            <person name="Baldrian P."/>
            <person name="Vilgalys R."/>
            <person name="Dunand C."/>
            <person name="Henrissat B."/>
            <person name="Grigoriev I.V."/>
            <person name="Hibbett D."/>
            <person name="Nagy L.G."/>
            <person name="Martin F.M."/>
        </authorList>
    </citation>
    <scope>NUCLEOTIDE SEQUENCE</scope>
    <source>
        <strain evidence="1">UP504</strain>
    </source>
</reference>
<organism evidence="1 2">
    <name type="scientific">Hydnum rufescens UP504</name>
    <dbReference type="NCBI Taxonomy" id="1448309"/>
    <lineage>
        <taxon>Eukaryota</taxon>
        <taxon>Fungi</taxon>
        <taxon>Dikarya</taxon>
        <taxon>Basidiomycota</taxon>
        <taxon>Agaricomycotina</taxon>
        <taxon>Agaricomycetes</taxon>
        <taxon>Cantharellales</taxon>
        <taxon>Hydnaceae</taxon>
        <taxon>Hydnum</taxon>
    </lineage>
</organism>
<dbReference type="EMBL" id="MU128909">
    <property type="protein sequence ID" value="KAF9521055.1"/>
    <property type="molecule type" value="Genomic_DNA"/>
</dbReference>
<proteinExistence type="predicted"/>
<protein>
    <submittedName>
        <fullName evidence="1">Uncharacterized protein</fullName>
    </submittedName>
</protein>
<evidence type="ECO:0000313" key="1">
    <source>
        <dbReference type="EMBL" id="KAF9521055.1"/>
    </source>
</evidence>
<sequence length="265" mass="30299">MKCTCSPSELQEYYASPLRLLTEAIPCLNHRDLHPISALHLDPEPSGTLRRRLSIIHRLRNYDEEVYVFTQDLKMALDRFRTAALPRYTTSTIEMTMLSLGLTKEFSRPGLLPFLNVVVSHKRLIDHRLGTVQSIRLYRGDRPGHSGVYEFLLVGLVNKRGIENWVRLELQAGIKRGEVDFATKPEKLIDDTAATRERIIVGDQFLMTRLAMEIKAICENEDTSKYSARTIFKSLASHGRTVSTSISTRKHRELFALPLPPIRDL</sequence>
<keyword evidence="2" id="KW-1185">Reference proteome</keyword>
<dbReference type="Proteomes" id="UP000886523">
    <property type="component" value="Unassembled WGS sequence"/>
</dbReference>
<accession>A0A9P6BCX3</accession>
<gene>
    <name evidence="1" type="ORF">BS47DRAFT_7670</name>
</gene>
<evidence type="ECO:0000313" key="2">
    <source>
        <dbReference type="Proteomes" id="UP000886523"/>
    </source>
</evidence>
<name>A0A9P6BCX3_9AGAM</name>